<protein>
    <submittedName>
        <fullName evidence="1">Uncharacterized protein</fullName>
    </submittedName>
</protein>
<accession>B0YBI6</accession>
<organism evidence="1 2">
    <name type="scientific">Aspergillus fumigatus (strain CBS 144.89 / FGSC A1163 / CEA10)</name>
    <name type="common">Neosartorya fumigata</name>
    <dbReference type="NCBI Taxonomy" id="451804"/>
    <lineage>
        <taxon>Eukaryota</taxon>
        <taxon>Fungi</taxon>
        <taxon>Dikarya</taxon>
        <taxon>Ascomycota</taxon>
        <taxon>Pezizomycotina</taxon>
        <taxon>Eurotiomycetes</taxon>
        <taxon>Eurotiomycetidae</taxon>
        <taxon>Eurotiales</taxon>
        <taxon>Aspergillaceae</taxon>
        <taxon>Aspergillus</taxon>
        <taxon>Aspergillus subgen. Fumigati</taxon>
    </lineage>
</organism>
<dbReference type="HOGENOM" id="CLU_1959081_0_0_1"/>
<dbReference type="VEuPathDB" id="FungiDB:AFUB_086730"/>
<evidence type="ECO:0000313" key="2">
    <source>
        <dbReference type="Proteomes" id="UP000001699"/>
    </source>
</evidence>
<dbReference type="Proteomes" id="UP000001699">
    <property type="component" value="Unassembled WGS sequence"/>
</dbReference>
<proteinExistence type="predicted"/>
<dbReference type="AlphaFoldDB" id="B0YBI6"/>
<gene>
    <name evidence="1" type="ORF">AFUB_086730</name>
</gene>
<sequence>MFLYGTFPEWRWKKKASDKISSMGHRVYYLNVTGQNIMVDLFYLMRDIEIAESSERKKNLTRGAKIHAPRFGLDLPAMATWCIPLGTLNYATNEKSAGAPEGGHDDFALRGGRSFKPRSKTRLMSLAA</sequence>
<dbReference type="EMBL" id="DS499601">
    <property type="protein sequence ID" value="EDP47967.1"/>
    <property type="molecule type" value="Genomic_DNA"/>
</dbReference>
<name>B0YBI6_ASPFC</name>
<evidence type="ECO:0000313" key="1">
    <source>
        <dbReference type="EMBL" id="EDP47967.1"/>
    </source>
</evidence>
<keyword evidence="2" id="KW-1185">Reference proteome</keyword>
<reference evidence="1 2" key="1">
    <citation type="journal article" date="2008" name="PLoS Genet.">
        <title>Genomic islands in the pathogenic filamentous fungus Aspergillus fumigatus.</title>
        <authorList>
            <person name="Fedorova N.D."/>
            <person name="Khaldi N."/>
            <person name="Joardar V.S."/>
            <person name="Maiti R."/>
            <person name="Amedeo P."/>
            <person name="Anderson M.J."/>
            <person name="Crabtree J."/>
            <person name="Silva J.C."/>
            <person name="Badger J.H."/>
            <person name="Albarraq A."/>
            <person name="Angiuoli S."/>
            <person name="Bussey H."/>
            <person name="Bowyer P."/>
            <person name="Cotty P.J."/>
            <person name="Dyer P.S."/>
            <person name="Egan A."/>
            <person name="Galens K."/>
            <person name="Fraser-Liggett C.M."/>
            <person name="Haas B.J."/>
            <person name="Inman J.M."/>
            <person name="Kent R."/>
            <person name="Lemieux S."/>
            <person name="Malavazi I."/>
            <person name="Orvis J."/>
            <person name="Roemer T."/>
            <person name="Ronning C.M."/>
            <person name="Sundaram J.P."/>
            <person name="Sutton G."/>
            <person name="Turner G."/>
            <person name="Venter J.C."/>
            <person name="White O.R."/>
            <person name="Whitty B.R."/>
            <person name="Youngman P."/>
            <person name="Wolfe K.H."/>
            <person name="Goldman G.H."/>
            <person name="Wortman J.R."/>
            <person name="Jiang B."/>
            <person name="Denning D.W."/>
            <person name="Nierman W.C."/>
        </authorList>
    </citation>
    <scope>NUCLEOTIDE SEQUENCE [LARGE SCALE GENOMIC DNA]</scope>
    <source>
        <strain evidence="2">CBS 144.89 / FGSC A1163 / CEA10</strain>
    </source>
</reference>